<accession>A0A162YPH2</accession>
<dbReference type="PROSITE" id="PS51782">
    <property type="entry name" value="LYSM"/>
    <property type="match status" value="3"/>
</dbReference>
<dbReference type="PANTHER" id="PTHR33734:SF22">
    <property type="entry name" value="MEMBRANE-BOUND LYTIC MUREIN TRANSGLYCOSYLASE D"/>
    <property type="match status" value="1"/>
</dbReference>
<evidence type="ECO:0000313" key="2">
    <source>
        <dbReference type="Proteomes" id="UP000076837"/>
    </source>
</evidence>
<dbReference type="SMART" id="SM00257">
    <property type="entry name" value="LysM"/>
    <property type="match status" value="3"/>
</dbReference>
<evidence type="ECO:0000313" key="1">
    <source>
        <dbReference type="EMBL" id="KZM20150.1"/>
    </source>
</evidence>
<protein>
    <submittedName>
        <fullName evidence="1">Uncharacterized protein</fullName>
    </submittedName>
</protein>
<proteinExistence type="predicted"/>
<dbReference type="Pfam" id="PF01476">
    <property type="entry name" value="LysM"/>
    <property type="match status" value="3"/>
</dbReference>
<dbReference type="SUPFAM" id="SSF54106">
    <property type="entry name" value="LysM domain"/>
    <property type="match status" value="3"/>
</dbReference>
<dbReference type="Gene3D" id="3.10.350.10">
    <property type="entry name" value="LysM domain"/>
    <property type="match status" value="3"/>
</dbReference>
<organism evidence="1 2">
    <name type="scientific">Didymella rabiei</name>
    <name type="common">Chickpea ascochyta blight fungus</name>
    <name type="synonym">Mycosphaerella rabiei</name>
    <dbReference type="NCBI Taxonomy" id="5454"/>
    <lineage>
        <taxon>Eukaryota</taxon>
        <taxon>Fungi</taxon>
        <taxon>Dikarya</taxon>
        <taxon>Ascomycota</taxon>
        <taxon>Pezizomycotina</taxon>
        <taxon>Dothideomycetes</taxon>
        <taxon>Pleosporomycetidae</taxon>
        <taxon>Pleosporales</taxon>
        <taxon>Pleosporineae</taxon>
        <taxon>Didymellaceae</taxon>
        <taxon>Ascochyta</taxon>
    </lineage>
</organism>
<keyword evidence="2" id="KW-1185">Reference proteome</keyword>
<dbReference type="InterPro" id="IPR036779">
    <property type="entry name" value="LysM_dom_sf"/>
</dbReference>
<dbReference type="PANTHER" id="PTHR33734">
    <property type="entry name" value="LYSM DOMAIN-CONTAINING GPI-ANCHORED PROTEIN 2"/>
    <property type="match status" value="1"/>
</dbReference>
<dbReference type="CDD" id="cd00118">
    <property type="entry name" value="LysM"/>
    <property type="match status" value="3"/>
</dbReference>
<comment type="caution">
    <text evidence="1">The sequence shown here is derived from an EMBL/GenBank/DDBJ whole genome shotgun (WGS) entry which is preliminary data.</text>
</comment>
<dbReference type="EMBL" id="JYNV01000285">
    <property type="protein sequence ID" value="KZM20150.1"/>
    <property type="molecule type" value="Genomic_DNA"/>
</dbReference>
<dbReference type="OrthoDB" id="2107166at2759"/>
<reference evidence="1 2" key="1">
    <citation type="journal article" date="2016" name="Sci. Rep.">
        <title>Draft genome sequencing and secretome analysis of fungal phytopathogen Ascochyta rabiei provides insight into the necrotrophic effector repertoire.</title>
        <authorList>
            <person name="Verma S."/>
            <person name="Gazara R.K."/>
            <person name="Nizam S."/>
            <person name="Parween S."/>
            <person name="Chattopadhyay D."/>
            <person name="Verma P.K."/>
        </authorList>
    </citation>
    <scope>NUCLEOTIDE SEQUENCE [LARGE SCALE GENOMIC DNA]</scope>
    <source>
        <strain evidence="1 2">ArDII</strain>
    </source>
</reference>
<dbReference type="AlphaFoldDB" id="A0A162YPH2"/>
<name>A0A162YPH2_DIDRA</name>
<dbReference type="Proteomes" id="UP000076837">
    <property type="component" value="Unassembled WGS sequence"/>
</dbReference>
<gene>
    <name evidence="1" type="ORF">ST47_g8722</name>
</gene>
<sequence length="217" mass="22289">MVSYLAAAVALLSATASARLSRHRSIPCGAKSTISYTLVSGDTLGSLATRFNSGICDIAKLNKITNPNSVPAGAVLTIPQGCTDPDNSSCLAPVSTPTNTCVFGVGSSYNVRGGDTLTSIANDFNITLAGLESANPGVTNPDLIQIGQLLNVTVCPGSSCEWIGTYTIKQGDTFVDLAVKFGTTTGQIESVNANVNPLFLQIGSVIVLPEDCEAGKS</sequence>
<dbReference type="InterPro" id="IPR018392">
    <property type="entry name" value="LysM"/>
</dbReference>